<evidence type="ECO:0008006" key="4">
    <source>
        <dbReference type="Google" id="ProtNLM"/>
    </source>
</evidence>
<dbReference type="EMBL" id="BMAO01002360">
    <property type="protein sequence ID" value="GFQ80220.1"/>
    <property type="molecule type" value="Genomic_DNA"/>
</dbReference>
<gene>
    <name evidence="2" type="primary">AVEN_238246_1</name>
    <name evidence="2" type="ORF">TNCT_119311</name>
</gene>
<feature type="transmembrane region" description="Helical" evidence="1">
    <location>
        <begin position="273"/>
        <end position="295"/>
    </location>
</feature>
<keyword evidence="1" id="KW-1133">Transmembrane helix</keyword>
<feature type="transmembrane region" description="Helical" evidence="1">
    <location>
        <begin position="174"/>
        <end position="193"/>
    </location>
</feature>
<feature type="transmembrane region" description="Helical" evidence="1">
    <location>
        <begin position="69"/>
        <end position="87"/>
    </location>
</feature>
<protein>
    <recommendedName>
        <fullName evidence="4">Gustatory receptor</fullName>
    </recommendedName>
</protein>
<accession>A0A8X6IN92</accession>
<dbReference type="Proteomes" id="UP000887116">
    <property type="component" value="Unassembled WGS sequence"/>
</dbReference>
<keyword evidence="1" id="KW-0472">Membrane</keyword>
<evidence type="ECO:0000256" key="1">
    <source>
        <dbReference type="SAM" id="Phobius"/>
    </source>
</evidence>
<dbReference type="AlphaFoldDB" id="A0A8X6IN92"/>
<feature type="transmembrane region" description="Helical" evidence="1">
    <location>
        <begin position="233"/>
        <end position="253"/>
    </location>
</feature>
<reference evidence="2" key="1">
    <citation type="submission" date="2020-07" db="EMBL/GenBank/DDBJ databases">
        <title>Multicomponent nature underlies the extraordinary mechanical properties of spider dragline silk.</title>
        <authorList>
            <person name="Kono N."/>
            <person name="Nakamura H."/>
            <person name="Mori M."/>
            <person name="Yoshida Y."/>
            <person name="Ohtoshi R."/>
            <person name="Malay A.D."/>
            <person name="Moran D.A.P."/>
            <person name="Tomita M."/>
            <person name="Numata K."/>
            <person name="Arakawa K."/>
        </authorList>
    </citation>
    <scope>NUCLEOTIDE SEQUENCE</scope>
</reference>
<keyword evidence="3" id="KW-1185">Reference proteome</keyword>
<keyword evidence="1" id="KW-0812">Transmembrane</keyword>
<comment type="caution">
    <text evidence="2">The sequence shown here is derived from an EMBL/GenBank/DDBJ whole genome shotgun (WGS) entry which is preliminary data.</text>
</comment>
<feature type="transmembrane region" description="Helical" evidence="1">
    <location>
        <begin position="115"/>
        <end position="135"/>
    </location>
</feature>
<sequence>MKYFLKKDLRNCIPRFILSYFRWAGFVDASGQLIKTSFVSYTLDFIVLFTCIDTLISILVSYDSSEVKLDIIFMSSLALTTIVWYRMRYKKKSTTNFLQKFDGTSSHSHEKKFNVLVFLTLCIPAIYSACIICGMNKSEAGLFFIYGYEIEYISIQNIIVAIKSFCDYTVYPTFGNIVALLYIFLCLHCSDYLNNLTRKVDKYSPKDFTPSKQIDILKGRAEIYDILVNTERIFSFPIFSIIVANVLMLSSISGSFLISDWSNTEYIWKIERIFYGTNACLYVTSILWAAGTVSIEMRKFKEIFHYKTHLKLLCKYSEEQLHLKMDLMNEPDFLLTGWNVIHLGRSTILCLIGTLLTYTVLVINTHGEKEN</sequence>
<dbReference type="OrthoDB" id="6452729at2759"/>
<proteinExistence type="predicted"/>
<evidence type="ECO:0000313" key="2">
    <source>
        <dbReference type="EMBL" id="GFQ80220.1"/>
    </source>
</evidence>
<feature type="transmembrane region" description="Helical" evidence="1">
    <location>
        <begin position="40"/>
        <end position="62"/>
    </location>
</feature>
<evidence type="ECO:0000313" key="3">
    <source>
        <dbReference type="Proteomes" id="UP000887116"/>
    </source>
</evidence>
<name>A0A8X6IN92_TRICU</name>
<organism evidence="2 3">
    <name type="scientific">Trichonephila clavata</name>
    <name type="common">Joro spider</name>
    <name type="synonym">Nephila clavata</name>
    <dbReference type="NCBI Taxonomy" id="2740835"/>
    <lineage>
        <taxon>Eukaryota</taxon>
        <taxon>Metazoa</taxon>
        <taxon>Ecdysozoa</taxon>
        <taxon>Arthropoda</taxon>
        <taxon>Chelicerata</taxon>
        <taxon>Arachnida</taxon>
        <taxon>Araneae</taxon>
        <taxon>Araneomorphae</taxon>
        <taxon>Entelegynae</taxon>
        <taxon>Araneoidea</taxon>
        <taxon>Nephilidae</taxon>
        <taxon>Trichonephila</taxon>
    </lineage>
</organism>